<keyword evidence="9" id="KW-1185">Reference proteome</keyword>
<evidence type="ECO:0000256" key="2">
    <source>
        <dbReference type="ARBA" id="ARBA00022692"/>
    </source>
</evidence>
<feature type="compositionally biased region" description="Polar residues" evidence="5">
    <location>
        <begin position="91"/>
        <end position="101"/>
    </location>
</feature>
<evidence type="ECO:0000259" key="7">
    <source>
        <dbReference type="Pfam" id="PF06305"/>
    </source>
</evidence>
<dbReference type="AlphaFoldDB" id="A0AAV3WK45"/>
<name>A0AAV3WK45_9CYAN</name>
<feature type="compositionally biased region" description="Basic and acidic residues" evidence="5">
    <location>
        <begin position="190"/>
        <end position="217"/>
    </location>
</feature>
<protein>
    <recommendedName>
        <fullName evidence="7">Lipopolysaccharide assembly protein A domain-containing protein</fullName>
    </recommendedName>
</protein>
<accession>A0AAV3WK45</accession>
<keyword evidence="3 6" id="KW-1133">Transmembrane helix</keyword>
<evidence type="ECO:0000256" key="3">
    <source>
        <dbReference type="ARBA" id="ARBA00022989"/>
    </source>
</evidence>
<evidence type="ECO:0000256" key="6">
    <source>
        <dbReference type="SAM" id="Phobius"/>
    </source>
</evidence>
<evidence type="ECO:0000313" key="8">
    <source>
        <dbReference type="EMBL" id="GET40824.1"/>
    </source>
</evidence>
<sequence length="236" mass="26858">MIRLGLLLLVLGGLTLFALQNWSPVLPMVFLGIKTASLPLAMWILFAIAAGLVTSWLMAAVFQLSNYLSAKQLRSRIRELEAGKSRPASESRINTESTPNSADEDDLFDDEFFGDEEDGEEPIYKAPNYQDYTPSGTTYELPQEPKTKYQSGSVYSYGYRDKGDTGVGKTESIYNKTESVYDADYRVIKPPSRKLDDIEPTPRKRDEFVDDWERKSDDDDDWGFDDDEFDTPKQKR</sequence>
<dbReference type="InterPro" id="IPR010445">
    <property type="entry name" value="LapA_dom"/>
</dbReference>
<reference evidence="8" key="1">
    <citation type="submission" date="2019-10" db="EMBL/GenBank/DDBJ databases">
        <title>Draft genome sequece of Microseira wollei NIES-4236.</title>
        <authorList>
            <person name="Yamaguchi H."/>
            <person name="Suzuki S."/>
            <person name="Kawachi M."/>
        </authorList>
    </citation>
    <scope>NUCLEOTIDE SEQUENCE</scope>
    <source>
        <strain evidence="8">NIES-4236</strain>
    </source>
</reference>
<comment type="caution">
    <text evidence="8">The sequence shown here is derived from an EMBL/GenBank/DDBJ whole genome shotgun (WGS) entry which is preliminary data.</text>
</comment>
<evidence type="ECO:0000313" key="9">
    <source>
        <dbReference type="Proteomes" id="UP001050975"/>
    </source>
</evidence>
<feature type="compositionally biased region" description="Polar residues" evidence="5">
    <location>
        <begin position="130"/>
        <end position="140"/>
    </location>
</feature>
<dbReference type="EMBL" id="BLAY01000101">
    <property type="protein sequence ID" value="GET40824.1"/>
    <property type="molecule type" value="Genomic_DNA"/>
</dbReference>
<keyword evidence="1" id="KW-1003">Cell membrane</keyword>
<proteinExistence type="predicted"/>
<keyword evidence="2 6" id="KW-0812">Transmembrane</keyword>
<dbReference type="RefSeq" id="WP_226586972.1">
    <property type="nucleotide sequence ID" value="NZ_BLAY01000101.1"/>
</dbReference>
<feature type="compositionally biased region" description="Acidic residues" evidence="5">
    <location>
        <begin position="218"/>
        <end position="229"/>
    </location>
</feature>
<keyword evidence="4 6" id="KW-0472">Membrane</keyword>
<feature type="region of interest" description="Disordered" evidence="5">
    <location>
        <begin position="81"/>
        <end position="107"/>
    </location>
</feature>
<gene>
    <name evidence="8" type="ORF">MiSe_56360</name>
</gene>
<feature type="region of interest" description="Disordered" evidence="5">
    <location>
        <begin position="119"/>
        <end position="147"/>
    </location>
</feature>
<feature type="transmembrane region" description="Helical" evidence="6">
    <location>
        <begin position="42"/>
        <end position="68"/>
    </location>
</feature>
<evidence type="ECO:0000256" key="1">
    <source>
        <dbReference type="ARBA" id="ARBA00022475"/>
    </source>
</evidence>
<dbReference type="Proteomes" id="UP001050975">
    <property type="component" value="Unassembled WGS sequence"/>
</dbReference>
<evidence type="ECO:0000256" key="5">
    <source>
        <dbReference type="SAM" id="MobiDB-lite"/>
    </source>
</evidence>
<organism evidence="8 9">
    <name type="scientific">Microseira wollei NIES-4236</name>
    <dbReference type="NCBI Taxonomy" id="2530354"/>
    <lineage>
        <taxon>Bacteria</taxon>
        <taxon>Bacillati</taxon>
        <taxon>Cyanobacteriota</taxon>
        <taxon>Cyanophyceae</taxon>
        <taxon>Oscillatoriophycideae</taxon>
        <taxon>Aerosakkonematales</taxon>
        <taxon>Aerosakkonemataceae</taxon>
        <taxon>Microseira</taxon>
    </lineage>
</organism>
<feature type="region of interest" description="Disordered" evidence="5">
    <location>
        <begin position="190"/>
        <end position="236"/>
    </location>
</feature>
<feature type="domain" description="Lipopolysaccharide assembly protein A" evidence="7">
    <location>
        <begin position="33"/>
        <end position="82"/>
    </location>
</feature>
<evidence type="ECO:0000256" key="4">
    <source>
        <dbReference type="ARBA" id="ARBA00023136"/>
    </source>
</evidence>
<dbReference type="Pfam" id="PF06305">
    <property type="entry name" value="LapA_dom"/>
    <property type="match status" value="1"/>
</dbReference>
<dbReference type="GO" id="GO:0005886">
    <property type="term" value="C:plasma membrane"/>
    <property type="evidence" value="ECO:0007669"/>
    <property type="project" value="InterPro"/>
</dbReference>